<proteinExistence type="predicted"/>
<feature type="compositionally biased region" description="Gly residues" evidence="1">
    <location>
        <begin position="89"/>
        <end position="102"/>
    </location>
</feature>
<feature type="region of interest" description="Disordered" evidence="1">
    <location>
        <begin position="54"/>
        <end position="102"/>
    </location>
</feature>
<evidence type="ECO:0000313" key="2">
    <source>
        <dbReference type="EMBL" id="GFM97259.1"/>
    </source>
</evidence>
<dbReference type="Proteomes" id="UP000498980">
    <property type="component" value="Unassembled WGS sequence"/>
</dbReference>
<dbReference type="EMBL" id="BLWC01000001">
    <property type="protein sequence ID" value="GFM97259.1"/>
    <property type="molecule type" value="Genomic_DNA"/>
</dbReference>
<evidence type="ECO:0000256" key="1">
    <source>
        <dbReference type="SAM" id="MobiDB-lite"/>
    </source>
</evidence>
<comment type="caution">
    <text evidence="2">The sequence shown here is derived from an EMBL/GenBank/DDBJ whole genome shotgun (WGS) entry which is preliminary data.</text>
</comment>
<evidence type="ECO:0000313" key="3">
    <source>
        <dbReference type="Proteomes" id="UP000498980"/>
    </source>
</evidence>
<accession>A0A7J0C471</accession>
<reference evidence="2 3" key="1">
    <citation type="submission" date="2020-05" db="EMBL/GenBank/DDBJ databases">
        <title>Whole genome shotgun sequence of Streptomyces fulvorobeus NBRC 15897.</title>
        <authorList>
            <person name="Komaki H."/>
            <person name="Tamura T."/>
        </authorList>
    </citation>
    <scope>NUCLEOTIDE SEQUENCE [LARGE SCALE GENOMIC DNA]</scope>
    <source>
        <strain evidence="2 3">NBRC 15897</strain>
    </source>
</reference>
<keyword evidence="3" id="KW-1185">Reference proteome</keyword>
<sequence length="102" mass="10587">MTWYTVVTAPGWSAAPSWQEPLGEQQEPVVAWGVSVSAVMAFSSWANAGGLRVRGSGRAGAPSQASHYTPRGYEGESPECGSLRPNRRGGNGRGGEGGPVRG</sequence>
<gene>
    <name evidence="2" type="ORF">Sfulv_20700</name>
</gene>
<dbReference type="AlphaFoldDB" id="A0A7J0C471"/>
<name>A0A7J0C471_9ACTN</name>
<organism evidence="2 3">
    <name type="scientific">Streptomyces fulvorobeus</name>
    <dbReference type="NCBI Taxonomy" id="284028"/>
    <lineage>
        <taxon>Bacteria</taxon>
        <taxon>Bacillati</taxon>
        <taxon>Actinomycetota</taxon>
        <taxon>Actinomycetes</taxon>
        <taxon>Kitasatosporales</taxon>
        <taxon>Streptomycetaceae</taxon>
        <taxon>Streptomyces</taxon>
    </lineage>
</organism>
<protein>
    <submittedName>
        <fullName evidence="2">Uncharacterized protein</fullName>
    </submittedName>
</protein>